<sequence length="43" mass="4850">MINVKALKFYALEGKIRVDNFLLTDCALGVSNTEFIFLGKTRV</sequence>
<dbReference type="AlphaFoldDB" id="A0A1H5N674"/>
<dbReference type="Proteomes" id="UP000199448">
    <property type="component" value="Unassembled WGS sequence"/>
</dbReference>
<name>A0A1H5N674_9FLAO</name>
<evidence type="ECO:0000313" key="2">
    <source>
        <dbReference type="Proteomes" id="UP000199448"/>
    </source>
</evidence>
<reference evidence="1 2" key="1">
    <citation type="submission" date="2016-10" db="EMBL/GenBank/DDBJ databases">
        <authorList>
            <person name="de Groot N.N."/>
        </authorList>
    </citation>
    <scope>NUCLEOTIDE SEQUENCE [LARGE SCALE GENOMIC DNA]</scope>
    <source>
        <strain evidence="1 2">DSM 23553</strain>
    </source>
</reference>
<evidence type="ECO:0000313" key="1">
    <source>
        <dbReference type="EMBL" id="SEE96168.1"/>
    </source>
</evidence>
<gene>
    <name evidence="1" type="ORF">SAMN04488034_103310</name>
</gene>
<proteinExistence type="predicted"/>
<protein>
    <submittedName>
        <fullName evidence="1">Uncharacterized protein</fullName>
    </submittedName>
</protein>
<organism evidence="1 2">
    <name type="scientific">Salinimicrobium catena</name>
    <dbReference type="NCBI Taxonomy" id="390640"/>
    <lineage>
        <taxon>Bacteria</taxon>
        <taxon>Pseudomonadati</taxon>
        <taxon>Bacteroidota</taxon>
        <taxon>Flavobacteriia</taxon>
        <taxon>Flavobacteriales</taxon>
        <taxon>Flavobacteriaceae</taxon>
        <taxon>Salinimicrobium</taxon>
    </lineage>
</organism>
<dbReference type="EMBL" id="FNUG01000003">
    <property type="protein sequence ID" value="SEE96168.1"/>
    <property type="molecule type" value="Genomic_DNA"/>
</dbReference>
<accession>A0A1H5N674</accession>
<keyword evidence="2" id="KW-1185">Reference proteome</keyword>